<evidence type="ECO:0000259" key="3">
    <source>
        <dbReference type="Pfam" id="PF10091"/>
    </source>
</evidence>
<dbReference type="RefSeq" id="WP_201430731.1">
    <property type="nucleotide sequence ID" value="NZ_JAEQBW010000003.1"/>
</dbReference>
<feature type="chain" id="PRO_5037711826" evidence="2">
    <location>
        <begin position="24"/>
        <end position="657"/>
    </location>
</feature>
<dbReference type="Pfam" id="PF10091">
    <property type="entry name" value="Glycoamylase"/>
    <property type="match status" value="1"/>
</dbReference>
<feature type="domain" description="Glycoamylase-like" evidence="3">
    <location>
        <begin position="429"/>
        <end position="643"/>
    </location>
</feature>
<evidence type="ECO:0000259" key="4">
    <source>
        <dbReference type="Pfam" id="PF13205"/>
    </source>
</evidence>
<dbReference type="Proteomes" id="UP000611723">
    <property type="component" value="Unassembled WGS sequence"/>
</dbReference>
<feature type="domain" description="SbsA Ig-like" evidence="4">
    <location>
        <begin position="52"/>
        <end position="136"/>
    </location>
</feature>
<reference evidence="5" key="1">
    <citation type="submission" date="2021-01" db="EMBL/GenBank/DDBJ databases">
        <title>Marivirga aurantiaca sp. nov., isolated from intertidal surface sediments.</title>
        <authorList>
            <person name="Zhang M."/>
        </authorList>
    </citation>
    <scope>NUCLEOTIDE SEQUENCE</scope>
    <source>
        <strain evidence="5">S37H4</strain>
    </source>
</reference>
<dbReference type="InterPro" id="IPR019282">
    <property type="entry name" value="Glycoamylase-like_cons_dom"/>
</dbReference>
<comment type="caution">
    <text evidence="5">The sequence shown here is derived from an EMBL/GenBank/DDBJ whole genome shotgun (WGS) entry which is preliminary data.</text>
</comment>
<sequence length="657" mass="74443">MHVFRYLLLFFLLLLFSCSDDNAIEEEKGLLQLQSVRIGTMDLIQNQTLEDAPVDKGLIISFSETLNKETTETNITISNTEGIEVPLTFHYLDEDKTVSAIPESDFEHNTSYTVQIGTIQSIVGNEFPGAEFTFKTIEGSFLLEEATINGKELKTSARITNIPLAPQITLTFSDELNPENNFEDFISITNKGTKLSLGFTIENDKTLQITSDEEARDLAKYTLTISSNLKSINNFKFDGFTKEFYTQLDSTFKFPEINDEELLTKVQQQTFKYFWDFAHPNSGLARERNTSGDLVTIGGSGFGIMTILVGIHRNFITRQQGVERLAKITNFLSQADRFHGVWPHWMNGNTGETIAFSEKDNGADLVESAFMIQGLLTARAFLDESIPEEAAIINVITTLWQEVEWSWFTKGGENVLYWHWSPDYGWEMNHTIRGWNESLIVYTLAASSPTYPISKEVYEQGWAQNGNIMNGNQSYGITKPLGSDRGGPLFFAHYSFMGMDPRNLQDQYANYWEQNVAHSQINRAYVIDNPLNYVGYSEDVWGLTASDNHEGYSAHSPYNDLGVITPTAALSSIPYTPEASMDAIKHFYYLMGDRLWGEYGFYDAFNITADWYANSYLAIDQGPIIIMIENHRTGFIWDLYMSDPEVQAGLTKLGFTY</sequence>
<evidence type="ECO:0000313" key="5">
    <source>
        <dbReference type="EMBL" id="MBK6265050.1"/>
    </source>
</evidence>
<evidence type="ECO:0000256" key="2">
    <source>
        <dbReference type="SAM" id="SignalP"/>
    </source>
</evidence>
<dbReference type="Pfam" id="PF13205">
    <property type="entry name" value="Big_5"/>
    <property type="match status" value="2"/>
</dbReference>
<dbReference type="EMBL" id="JAEQBW010000003">
    <property type="protein sequence ID" value="MBK6265050.1"/>
    <property type="molecule type" value="Genomic_DNA"/>
</dbReference>
<protein>
    <submittedName>
        <fullName evidence="5">Ig-like domain-containing protein</fullName>
    </submittedName>
</protein>
<dbReference type="AlphaFoldDB" id="A0A934WYA1"/>
<feature type="domain" description="SbsA Ig-like" evidence="4">
    <location>
        <begin position="160"/>
        <end position="233"/>
    </location>
</feature>
<proteinExistence type="predicted"/>
<dbReference type="PROSITE" id="PS51257">
    <property type="entry name" value="PROKAR_LIPOPROTEIN"/>
    <property type="match status" value="1"/>
</dbReference>
<feature type="signal peptide" evidence="2">
    <location>
        <begin position="1"/>
        <end position="23"/>
    </location>
</feature>
<dbReference type="Gene3D" id="1.50.10.140">
    <property type="match status" value="1"/>
</dbReference>
<dbReference type="InterPro" id="IPR032812">
    <property type="entry name" value="SbsA_Ig"/>
</dbReference>
<evidence type="ECO:0000256" key="1">
    <source>
        <dbReference type="ARBA" id="ARBA00022729"/>
    </source>
</evidence>
<organism evidence="5 6">
    <name type="scientific">Marivirga aurantiaca</name>
    <dbReference type="NCBI Taxonomy" id="2802615"/>
    <lineage>
        <taxon>Bacteria</taxon>
        <taxon>Pseudomonadati</taxon>
        <taxon>Bacteroidota</taxon>
        <taxon>Cytophagia</taxon>
        <taxon>Cytophagales</taxon>
        <taxon>Marivirgaceae</taxon>
        <taxon>Marivirga</taxon>
    </lineage>
</organism>
<dbReference type="Gene3D" id="2.60.40.1220">
    <property type="match status" value="1"/>
</dbReference>
<name>A0A934WYA1_9BACT</name>
<accession>A0A934WYA1</accession>
<dbReference type="InterPro" id="IPR014755">
    <property type="entry name" value="Cu-Rt/internalin_Ig-like"/>
</dbReference>
<keyword evidence="6" id="KW-1185">Reference proteome</keyword>
<gene>
    <name evidence="5" type="ORF">JKA74_08370</name>
</gene>
<keyword evidence="1 2" id="KW-0732">Signal</keyword>
<evidence type="ECO:0000313" key="6">
    <source>
        <dbReference type="Proteomes" id="UP000611723"/>
    </source>
</evidence>